<feature type="non-terminal residue" evidence="1">
    <location>
        <position position="1"/>
    </location>
</feature>
<dbReference type="EMBL" id="AHHD01000093">
    <property type="protein sequence ID" value="EKG20201.1"/>
    <property type="molecule type" value="Genomic_DNA"/>
</dbReference>
<evidence type="ECO:0000313" key="2">
    <source>
        <dbReference type="Proteomes" id="UP000007129"/>
    </source>
</evidence>
<gene>
    <name evidence="1" type="ORF">MPH_02494</name>
</gene>
<accession>K2RCD1</accession>
<protein>
    <submittedName>
        <fullName evidence="1">Uncharacterized protein</fullName>
    </submittedName>
</protein>
<dbReference type="InParanoid" id="K2RCD1"/>
<dbReference type="HOGENOM" id="CLU_2102691_0_0_1"/>
<feature type="non-terminal residue" evidence="1">
    <location>
        <position position="116"/>
    </location>
</feature>
<dbReference type="OrthoDB" id="2126195at2759"/>
<evidence type="ECO:0000313" key="1">
    <source>
        <dbReference type="EMBL" id="EKG20201.1"/>
    </source>
</evidence>
<sequence>YWPNHKILHDKSVTLARKYYKATSCPRFRRQENCSCKARCLVGLHEPLVENFLGALANKKNFQVFANPGKITGLGTKPIKPPASWKRTMRIQMPSIHPCVDKYGNQPFQLPRVYDM</sequence>
<comment type="caution">
    <text evidence="1">The sequence shown here is derived from an EMBL/GenBank/DDBJ whole genome shotgun (WGS) entry which is preliminary data.</text>
</comment>
<name>K2RCD1_MACPH</name>
<dbReference type="AlphaFoldDB" id="K2RCD1"/>
<reference evidence="1 2" key="1">
    <citation type="journal article" date="2012" name="BMC Genomics">
        <title>Tools to kill: Genome of one of the most destructive plant pathogenic fungi Macrophomina phaseolina.</title>
        <authorList>
            <person name="Islam M.S."/>
            <person name="Haque M.S."/>
            <person name="Islam M.M."/>
            <person name="Emdad E.M."/>
            <person name="Halim A."/>
            <person name="Hossen Q.M.M."/>
            <person name="Hossain M.Z."/>
            <person name="Ahmed B."/>
            <person name="Rahim S."/>
            <person name="Rahman M.S."/>
            <person name="Alam M.M."/>
            <person name="Hou S."/>
            <person name="Wan X."/>
            <person name="Saito J.A."/>
            <person name="Alam M."/>
        </authorList>
    </citation>
    <scope>NUCLEOTIDE SEQUENCE [LARGE SCALE GENOMIC DNA]</scope>
    <source>
        <strain evidence="1 2">MS6</strain>
    </source>
</reference>
<organism evidence="1 2">
    <name type="scientific">Macrophomina phaseolina (strain MS6)</name>
    <name type="common">Charcoal rot fungus</name>
    <dbReference type="NCBI Taxonomy" id="1126212"/>
    <lineage>
        <taxon>Eukaryota</taxon>
        <taxon>Fungi</taxon>
        <taxon>Dikarya</taxon>
        <taxon>Ascomycota</taxon>
        <taxon>Pezizomycotina</taxon>
        <taxon>Dothideomycetes</taxon>
        <taxon>Dothideomycetes incertae sedis</taxon>
        <taxon>Botryosphaeriales</taxon>
        <taxon>Botryosphaeriaceae</taxon>
        <taxon>Macrophomina</taxon>
    </lineage>
</organism>
<proteinExistence type="predicted"/>
<dbReference type="Proteomes" id="UP000007129">
    <property type="component" value="Unassembled WGS sequence"/>
</dbReference>
<dbReference type="VEuPathDB" id="FungiDB:MPH_02494"/>